<dbReference type="InterPro" id="IPR039773">
    <property type="entry name" value="BAG_chaperone_regulator"/>
</dbReference>
<gene>
    <name evidence="6" type="ORF">FCM35_KLT05219</name>
</gene>
<dbReference type="SUPFAM" id="SSF63491">
    <property type="entry name" value="BAG domain"/>
    <property type="match status" value="1"/>
</dbReference>
<dbReference type="Gene3D" id="1.20.58.120">
    <property type="entry name" value="BAG domain"/>
    <property type="match status" value="1"/>
</dbReference>
<dbReference type="PANTHER" id="PTHR12329:SF16">
    <property type="entry name" value="BAG FAMILY MOLECULAR CHAPERONE REGULATOR 1"/>
    <property type="match status" value="1"/>
</dbReference>
<sequence>MNLGIPPQNPNLAGSQEAIGCHVGPSVRLSVTHGLKQYDVAVPPQISIGDLKKVLAQQSGLDPANQKLLFRGKEKEDSERLHTSGIKDMARLVLLEAPRSQEEKPQEEKITPEVARACEAIARVRAEVDKLADKVSTLEAAVNGHKKVDEKEFIVLTELLMVQLLKLDGIEAEGEAKIQRKNEVKRIQNLVEATDVLKVRYNNPFVDQGRSVQATPQTDWATFDSGSGQTPQPHAPQPATQITENWERFD</sequence>
<reference evidence="6" key="1">
    <citation type="submission" date="2020-01" db="EMBL/GenBank/DDBJ databases">
        <title>Genome sequence of Kobresia littledalei, the first chromosome-level genome in the family Cyperaceae.</title>
        <authorList>
            <person name="Qu G."/>
        </authorList>
    </citation>
    <scope>NUCLEOTIDE SEQUENCE</scope>
    <source>
        <strain evidence="6">C.B.Clarke</strain>
        <tissue evidence="6">Leaf</tissue>
    </source>
</reference>
<dbReference type="SUPFAM" id="SSF54236">
    <property type="entry name" value="Ubiquitin-like"/>
    <property type="match status" value="1"/>
</dbReference>
<dbReference type="GO" id="GO:0000774">
    <property type="term" value="F:adenyl-nucleotide exchange factor activity"/>
    <property type="evidence" value="ECO:0007669"/>
    <property type="project" value="TreeGrafter"/>
</dbReference>
<dbReference type="PROSITE" id="PS50053">
    <property type="entry name" value="UBIQUITIN_2"/>
    <property type="match status" value="1"/>
</dbReference>
<evidence type="ECO:0000313" key="7">
    <source>
        <dbReference type="Proteomes" id="UP000623129"/>
    </source>
</evidence>
<evidence type="ECO:0000313" key="6">
    <source>
        <dbReference type="EMBL" id="KAF3329888.1"/>
    </source>
</evidence>
<dbReference type="GO" id="GO:0050821">
    <property type="term" value="P:protein stabilization"/>
    <property type="evidence" value="ECO:0007669"/>
    <property type="project" value="TreeGrafter"/>
</dbReference>
<dbReference type="GO" id="GO:0005737">
    <property type="term" value="C:cytoplasm"/>
    <property type="evidence" value="ECO:0007669"/>
    <property type="project" value="TreeGrafter"/>
</dbReference>
<feature type="region of interest" description="Disordered" evidence="3">
    <location>
        <begin position="218"/>
        <end position="250"/>
    </location>
</feature>
<organism evidence="6 7">
    <name type="scientific">Carex littledalei</name>
    <dbReference type="NCBI Taxonomy" id="544730"/>
    <lineage>
        <taxon>Eukaryota</taxon>
        <taxon>Viridiplantae</taxon>
        <taxon>Streptophyta</taxon>
        <taxon>Embryophyta</taxon>
        <taxon>Tracheophyta</taxon>
        <taxon>Spermatophyta</taxon>
        <taxon>Magnoliopsida</taxon>
        <taxon>Liliopsida</taxon>
        <taxon>Poales</taxon>
        <taxon>Cyperaceae</taxon>
        <taxon>Cyperoideae</taxon>
        <taxon>Cariceae</taxon>
        <taxon>Carex</taxon>
        <taxon>Carex subgen. Euthyceras</taxon>
    </lineage>
</organism>
<dbReference type="GO" id="GO:0051087">
    <property type="term" value="F:protein-folding chaperone binding"/>
    <property type="evidence" value="ECO:0007669"/>
    <property type="project" value="InterPro"/>
</dbReference>
<feature type="domain" description="Ubiquitin-like" evidence="4">
    <location>
        <begin position="25"/>
        <end position="95"/>
    </location>
</feature>
<dbReference type="Pfam" id="PF00240">
    <property type="entry name" value="ubiquitin"/>
    <property type="match status" value="1"/>
</dbReference>
<dbReference type="PANTHER" id="PTHR12329">
    <property type="entry name" value="BCL2-ASSOCIATED ATHANOGENE"/>
    <property type="match status" value="1"/>
</dbReference>
<keyword evidence="1" id="KW-0143">Chaperone</keyword>
<protein>
    <submittedName>
        <fullName evidence="6">BAG family molecular chaperone regulator 4-like protein</fullName>
    </submittedName>
</protein>
<feature type="compositionally biased region" description="Low complexity" evidence="3">
    <location>
        <begin position="229"/>
        <end position="241"/>
    </location>
</feature>
<feature type="compositionally biased region" description="Polar residues" evidence="3">
    <location>
        <begin position="218"/>
        <end position="228"/>
    </location>
</feature>
<dbReference type="InterPro" id="IPR029071">
    <property type="entry name" value="Ubiquitin-like_domsf"/>
</dbReference>
<dbReference type="OrthoDB" id="417450at2759"/>
<comment type="caution">
    <text evidence="6">The sequence shown here is derived from an EMBL/GenBank/DDBJ whole genome shotgun (WGS) entry which is preliminary data.</text>
</comment>
<feature type="coiled-coil region" evidence="2">
    <location>
        <begin position="114"/>
        <end position="141"/>
    </location>
</feature>
<dbReference type="SMART" id="SM00264">
    <property type="entry name" value="BAG"/>
    <property type="match status" value="1"/>
</dbReference>
<dbReference type="AlphaFoldDB" id="A0A833R529"/>
<accession>A0A833R529</accession>
<proteinExistence type="predicted"/>
<keyword evidence="2" id="KW-0175">Coiled coil</keyword>
<keyword evidence="7" id="KW-1185">Reference proteome</keyword>
<dbReference type="InterPro" id="IPR003103">
    <property type="entry name" value="BAG_domain"/>
</dbReference>
<feature type="domain" description="BAG" evidence="5">
    <location>
        <begin position="117"/>
        <end position="198"/>
    </location>
</feature>
<evidence type="ECO:0000256" key="3">
    <source>
        <dbReference type="SAM" id="MobiDB-lite"/>
    </source>
</evidence>
<dbReference type="InterPro" id="IPR000626">
    <property type="entry name" value="Ubiquitin-like_dom"/>
</dbReference>
<evidence type="ECO:0000256" key="1">
    <source>
        <dbReference type="ARBA" id="ARBA00023186"/>
    </source>
</evidence>
<evidence type="ECO:0000256" key="2">
    <source>
        <dbReference type="SAM" id="Coils"/>
    </source>
</evidence>
<dbReference type="Pfam" id="PF02179">
    <property type="entry name" value="BAG"/>
    <property type="match status" value="1"/>
</dbReference>
<evidence type="ECO:0000259" key="5">
    <source>
        <dbReference type="PROSITE" id="PS51035"/>
    </source>
</evidence>
<dbReference type="Gene3D" id="3.10.20.90">
    <property type="entry name" value="Phosphatidylinositol 3-kinase Catalytic Subunit, Chain A, domain 1"/>
    <property type="match status" value="1"/>
</dbReference>
<dbReference type="InterPro" id="IPR036533">
    <property type="entry name" value="BAG_dom_sf"/>
</dbReference>
<name>A0A833R529_9POAL</name>
<dbReference type="PROSITE" id="PS51035">
    <property type="entry name" value="BAG"/>
    <property type="match status" value="1"/>
</dbReference>
<dbReference type="Proteomes" id="UP000623129">
    <property type="component" value="Unassembled WGS sequence"/>
</dbReference>
<evidence type="ECO:0000259" key="4">
    <source>
        <dbReference type="PROSITE" id="PS50053"/>
    </source>
</evidence>
<dbReference type="EMBL" id="SWLB01000014">
    <property type="protein sequence ID" value="KAF3329888.1"/>
    <property type="molecule type" value="Genomic_DNA"/>
</dbReference>